<comment type="subcellular location">
    <subcellularLocation>
        <location evidence="1">Membrane</location>
    </subcellularLocation>
</comment>
<dbReference type="PROSITE" id="PS50089">
    <property type="entry name" value="ZF_RING_2"/>
    <property type="match status" value="1"/>
</dbReference>
<evidence type="ECO:0000256" key="1">
    <source>
        <dbReference type="ARBA" id="ARBA00004370"/>
    </source>
</evidence>
<evidence type="ECO:0000256" key="11">
    <source>
        <dbReference type="SAM" id="MobiDB-lite"/>
    </source>
</evidence>
<feature type="compositionally biased region" description="Low complexity" evidence="11">
    <location>
        <begin position="409"/>
        <end position="418"/>
    </location>
</feature>
<dbReference type="AlphaFoldDB" id="A0A6G6FQS2"/>
<keyword evidence="7" id="KW-0862">Zinc</keyword>
<evidence type="ECO:0000256" key="2">
    <source>
        <dbReference type="ARBA" id="ARBA00004906"/>
    </source>
</evidence>
<sequence>MDGRELRRTRSESAVPEPQRTRVRVTHRPTASVSRAAPILPPLELPGELRVSPLSMVHEGPAGTNGNVPLFEELRREPTPPRPVDPEEQGNVNAPDGLIGMIMELLGYAGPNAKARRELVYLIFYLMFGFAQFVIIITLSAYGAHVQSPIRPGETEWRACERPLGVWNVLWLIRVCLGSLLAFWTWKRDRVLRMLYRRIARRQAAIDAEMATSRYRNMHPQDASHVDNTFIEGGWFGAGNELRRAKSVYTYIRTSQITDEEYPSPSYTSISRCTTLISLVWFLVAHILAYTSVNTCRFTSPHIWWLTFGIICILYVMVLEIFLLGLLVFILGPVLYLVYNIVLLCFGRHPLQNPHFIKPDIGKLPKAVVEKIPLVLYIPPPPGESEDGITSVSTTPAPHAYPPESLSSAANATVAAPTEPTPPAPPRRRFAFFRRKRTSKDKSRSPSAGTGDGKLTVSGAGGREDAPDDADVPWDEMWEKSEYPFVRLEGNRAVCAICLMDFEAPRRVRGPGVTGVSAGSSLPTSAQTDAGAQTQDVQVEEVTEEEREALHLTDAGEGAQPLRLLWCSHAFHQTCVDPWLTDVSGRCPTCQRPVELPEPSKKAKRPPRQPRRILP</sequence>
<feature type="compositionally biased region" description="Basic and acidic residues" evidence="11">
    <location>
        <begin position="1"/>
        <end position="11"/>
    </location>
</feature>
<evidence type="ECO:0000256" key="3">
    <source>
        <dbReference type="ARBA" id="ARBA00022692"/>
    </source>
</evidence>
<dbReference type="PANTHER" id="PTHR46539:SF1">
    <property type="entry name" value="E3 UBIQUITIN-PROTEIN LIGASE ATL42"/>
    <property type="match status" value="1"/>
</dbReference>
<feature type="transmembrane region" description="Helical" evidence="12">
    <location>
        <begin position="273"/>
        <end position="293"/>
    </location>
</feature>
<accession>A0A6G6FQS2</accession>
<dbReference type="Pfam" id="PF12678">
    <property type="entry name" value="zf-rbx1"/>
    <property type="match status" value="1"/>
</dbReference>
<dbReference type="GO" id="GO:0016020">
    <property type="term" value="C:membrane"/>
    <property type="evidence" value="ECO:0007669"/>
    <property type="project" value="UniProtKB-SubCell"/>
</dbReference>
<feature type="transmembrane region" description="Helical" evidence="12">
    <location>
        <begin position="164"/>
        <end position="186"/>
    </location>
</feature>
<dbReference type="InterPro" id="IPR024766">
    <property type="entry name" value="Znf_RING_H2"/>
</dbReference>
<evidence type="ECO:0000259" key="13">
    <source>
        <dbReference type="PROSITE" id="PS50089"/>
    </source>
</evidence>
<feature type="transmembrane region" description="Helical" evidence="12">
    <location>
        <begin position="305"/>
        <end position="338"/>
    </location>
</feature>
<name>A0A6G6FQS2_9APHY</name>
<evidence type="ECO:0000256" key="12">
    <source>
        <dbReference type="SAM" id="Phobius"/>
    </source>
</evidence>
<keyword evidence="9 12" id="KW-0472">Membrane</keyword>
<proteinExistence type="evidence at transcript level"/>
<dbReference type="GO" id="GO:0008270">
    <property type="term" value="F:zinc ion binding"/>
    <property type="evidence" value="ECO:0007669"/>
    <property type="project" value="UniProtKB-KW"/>
</dbReference>
<feature type="region of interest" description="Disordered" evidence="11">
    <location>
        <begin position="591"/>
        <end position="615"/>
    </location>
</feature>
<feature type="compositionally biased region" description="Polar residues" evidence="11">
    <location>
        <begin position="517"/>
        <end position="532"/>
    </location>
</feature>
<evidence type="ECO:0000256" key="9">
    <source>
        <dbReference type="ARBA" id="ARBA00023136"/>
    </source>
</evidence>
<feature type="domain" description="RING-type" evidence="13">
    <location>
        <begin position="495"/>
        <end position="591"/>
    </location>
</feature>
<comment type="pathway">
    <text evidence="2">Protein modification; protein ubiquitination.</text>
</comment>
<dbReference type="PANTHER" id="PTHR46539">
    <property type="entry name" value="E3 UBIQUITIN-PROTEIN LIGASE ATL42"/>
    <property type="match status" value="1"/>
</dbReference>
<organism evidence="14">
    <name type="scientific">Trametes gibbosa</name>
    <dbReference type="NCBI Taxonomy" id="160864"/>
    <lineage>
        <taxon>Eukaryota</taxon>
        <taxon>Fungi</taxon>
        <taxon>Dikarya</taxon>
        <taxon>Basidiomycota</taxon>
        <taxon>Agaricomycotina</taxon>
        <taxon>Agaricomycetes</taxon>
        <taxon>Polyporales</taxon>
        <taxon>Polyporaceae</taxon>
        <taxon>Trametes</taxon>
    </lineage>
</organism>
<evidence type="ECO:0000256" key="10">
    <source>
        <dbReference type="PROSITE-ProRule" id="PRU00175"/>
    </source>
</evidence>
<keyword evidence="6" id="KW-0833">Ubl conjugation pathway</keyword>
<feature type="region of interest" description="Disordered" evidence="11">
    <location>
        <begin position="1"/>
        <end position="37"/>
    </location>
</feature>
<feature type="region of interest" description="Disordered" evidence="11">
    <location>
        <begin position="514"/>
        <end position="536"/>
    </location>
</feature>
<dbReference type="SUPFAM" id="SSF57850">
    <property type="entry name" value="RING/U-box"/>
    <property type="match status" value="1"/>
</dbReference>
<feature type="compositionally biased region" description="Basic residues" evidence="11">
    <location>
        <begin position="426"/>
        <end position="439"/>
    </location>
</feature>
<reference evidence="14" key="1">
    <citation type="journal article" date="2019" name="J. For. Res.">
        <title>Expression and analysis of zinc finger family gene in Lenzites gibbosa.</title>
        <authorList>
            <person name="Zhang J."/>
            <person name="Chi Y."/>
            <person name="Li S."/>
            <person name="Zhang J."/>
            <person name="Chen J."/>
        </authorList>
    </citation>
    <scope>NUCLEOTIDE SEQUENCE</scope>
    <source>
        <strain evidence="14">ZnF163</strain>
    </source>
</reference>
<dbReference type="Gene3D" id="3.30.40.10">
    <property type="entry name" value="Zinc/RING finger domain, C3HC4 (zinc finger)"/>
    <property type="match status" value="1"/>
</dbReference>
<dbReference type="SMART" id="SM00184">
    <property type="entry name" value="RING"/>
    <property type="match status" value="1"/>
</dbReference>
<keyword evidence="5 10" id="KW-0863">Zinc-finger</keyword>
<dbReference type="EMBL" id="MK805297">
    <property type="protein sequence ID" value="QIE48570.1"/>
    <property type="molecule type" value="mRNA"/>
</dbReference>
<dbReference type="InterPro" id="IPR013083">
    <property type="entry name" value="Znf_RING/FYVE/PHD"/>
</dbReference>
<evidence type="ECO:0000256" key="5">
    <source>
        <dbReference type="ARBA" id="ARBA00022771"/>
    </source>
</evidence>
<feature type="region of interest" description="Disordered" evidence="11">
    <location>
        <begin position="408"/>
        <end position="472"/>
    </location>
</feature>
<evidence type="ECO:0000256" key="8">
    <source>
        <dbReference type="ARBA" id="ARBA00022989"/>
    </source>
</evidence>
<keyword evidence="4" id="KW-0479">Metal-binding</keyword>
<evidence type="ECO:0000313" key="14">
    <source>
        <dbReference type="EMBL" id="QIE48570.1"/>
    </source>
</evidence>
<feature type="compositionally biased region" description="Basic residues" evidence="11">
    <location>
        <begin position="602"/>
        <end position="615"/>
    </location>
</feature>
<protein>
    <recommendedName>
        <fullName evidence="13">RING-type domain-containing protein</fullName>
    </recommendedName>
</protein>
<keyword evidence="3 12" id="KW-0812">Transmembrane</keyword>
<dbReference type="OrthoDB" id="8062037at2759"/>
<evidence type="ECO:0000256" key="7">
    <source>
        <dbReference type="ARBA" id="ARBA00022833"/>
    </source>
</evidence>
<evidence type="ECO:0000256" key="6">
    <source>
        <dbReference type="ARBA" id="ARBA00022786"/>
    </source>
</evidence>
<evidence type="ECO:0000256" key="4">
    <source>
        <dbReference type="ARBA" id="ARBA00022723"/>
    </source>
</evidence>
<dbReference type="InterPro" id="IPR001841">
    <property type="entry name" value="Znf_RING"/>
</dbReference>
<feature type="transmembrane region" description="Helical" evidence="12">
    <location>
        <begin position="119"/>
        <end position="144"/>
    </location>
</feature>
<keyword evidence="8 12" id="KW-1133">Transmembrane helix</keyword>